<dbReference type="OrthoDB" id="785270at2759"/>
<feature type="region of interest" description="Disordered" evidence="1">
    <location>
        <begin position="76"/>
        <end position="142"/>
    </location>
</feature>
<organism evidence="2 3">
    <name type="scientific">Kingdonia uniflora</name>
    <dbReference type="NCBI Taxonomy" id="39325"/>
    <lineage>
        <taxon>Eukaryota</taxon>
        <taxon>Viridiplantae</taxon>
        <taxon>Streptophyta</taxon>
        <taxon>Embryophyta</taxon>
        <taxon>Tracheophyta</taxon>
        <taxon>Spermatophyta</taxon>
        <taxon>Magnoliopsida</taxon>
        <taxon>Ranunculales</taxon>
        <taxon>Circaeasteraceae</taxon>
        <taxon>Kingdonia</taxon>
    </lineage>
</organism>
<dbReference type="EMBL" id="JACGCM010002086">
    <property type="protein sequence ID" value="KAF6145085.1"/>
    <property type="molecule type" value="Genomic_DNA"/>
</dbReference>
<dbReference type="InterPro" id="IPR044169">
    <property type="entry name" value="PI21"/>
</dbReference>
<sequence>MAEKHSTLVLKTDLDCTKCYNKLRRILCQNHREIRSQAYDHKNQTVIISGPFDPNTFSKKLSLKAGKAIKSINIKADEKKVEKPKSGDEKPKPADDKPKPAAEKPKPADDKPAEKPQAKAVTFAEPVAASSKPPAAAPAAPAPAPAPILAYPVAQPYVAYPSHYHDGVYGGTPYYEGYGGNRGYDHYTNEYSEENPSCNIM</sequence>
<gene>
    <name evidence="2" type="ORF">GIB67_013436</name>
</gene>
<name>A0A7J7LR13_9MAGN</name>
<accession>A0A7J7LR13</accession>
<evidence type="ECO:0000256" key="1">
    <source>
        <dbReference type="SAM" id="MobiDB-lite"/>
    </source>
</evidence>
<proteinExistence type="predicted"/>
<protein>
    <submittedName>
        <fullName evidence="2">Uncharacterized protein</fullName>
    </submittedName>
</protein>
<reference evidence="2 3" key="1">
    <citation type="journal article" date="2020" name="IScience">
        <title>Genome Sequencing of the Endangered Kingdonia uniflora (Circaeasteraceae, Ranunculales) Reveals Potential Mechanisms of Evolutionary Specialization.</title>
        <authorList>
            <person name="Sun Y."/>
            <person name="Deng T."/>
            <person name="Zhang A."/>
            <person name="Moore M.J."/>
            <person name="Landis J.B."/>
            <person name="Lin N."/>
            <person name="Zhang H."/>
            <person name="Zhang X."/>
            <person name="Huang J."/>
            <person name="Zhang X."/>
            <person name="Sun H."/>
            <person name="Wang H."/>
        </authorList>
    </citation>
    <scope>NUCLEOTIDE SEQUENCE [LARGE SCALE GENOMIC DNA]</scope>
    <source>
        <strain evidence="2">TB1705</strain>
        <tissue evidence="2">Leaf</tissue>
    </source>
</reference>
<evidence type="ECO:0000313" key="3">
    <source>
        <dbReference type="Proteomes" id="UP000541444"/>
    </source>
</evidence>
<dbReference type="PANTHER" id="PTHR47488:SF7">
    <property type="entry name" value="HEAVY METAL TRANSPORT_DETOXIFICATION SUPERFAMILY PROTEIN"/>
    <property type="match status" value="1"/>
</dbReference>
<dbReference type="AlphaFoldDB" id="A0A7J7LR13"/>
<feature type="compositionally biased region" description="Low complexity" evidence="1">
    <location>
        <begin position="118"/>
        <end position="139"/>
    </location>
</feature>
<comment type="caution">
    <text evidence="2">The sequence shown here is derived from an EMBL/GenBank/DDBJ whole genome shotgun (WGS) entry which is preliminary data.</text>
</comment>
<keyword evidence="3" id="KW-1185">Reference proteome</keyword>
<feature type="compositionally biased region" description="Basic and acidic residues" evidence="1">
    <location>
        <begin position="76"/>
        <end position="117"/>
    </location>
</feature>
<evidence type="ECO:0000313" key="2">
    <source>
        <dbReference type="EMBL" id="KAF6145085.1"/>
    </source>
</evidence>
<dbReference type="PANTHER" id="PTHR47488">
    <property type="entry name" value="HEAVY METAL TRANSPORT/DETOXIFICATION SUPERFAMILY PROTEIN"/>
    <property type="match status" value="1"/>
</dbReference>
<dbReference type="Proteomes" id="UP000541444">
    <property type="component" value="Unassembled WGS sequence"/>
</dbReference>
<dbReference type="GO" id="GO:1900150">
    <property type="term" value="P:regulation of defense response to fungus"/>
    <property type="evidence" value="ECO:0007669"/>
    <property type="project" value="InterPro"/>
</dbReference>